<dbReference type="AlphaFoldDB" id="A0AAD5DP62"/>
<protein>
    <submittedName>
        <fullName evidence="1">Uncharacterized protein</fullName>
    </submittedName>
</protein>
<accession>A0AAD5DP62</accession>
<gene>
    <name evidence="1" type="ORF">COHA_006284</name>
</gene>
<sequence length="161" mass="16962">MARGGGYDVRAGLFIGAAVPSEAFADAFAQALANRAAAIRAQSGLRPPSSWQMSTRQYAATEAAQPEASGELDATEAAVLQAYTAQLDNLHLLAIQYALDTLGAADPAQGVDMNAFLASMDEYLLSLHEFNVDRLKSILAQLLDDSSTESSTQATSSTTYP</sequence>
<proteinExistence type="predicted"/>
<organism evidence="1 2">
    <name type="scientific">Chlorella ohadii</name>
    <dbReference type="NCBI Taxonomy" id="2649997"/>
    <lineage>
        <taxon>Eukaryota</taxon>
        <taxon>Viridiplantae</taxon>
        <taxon>Chlorophyta</taxon>
        <taxon>core chlorophytes</taxon>
        <taxon>Trebouxiophyceae</taxon>
        <taxon>Chlorellales</taxon>
        <taxon>Chlorellaceae</taxon>
        <taxon>Chlorella clade</taxon>
        <taxon>Chlorella</taxon>
    </lineage>
</organism>
<reference evidence="1" key="1">
    <citation type="submission" date="2020-11" db="EMBL/GenBank/DDBJ databases">
        <title>Chlorella ohadii genome sequencing and assembly.</title>
        <authorList>
            <person name="Murik O."/>
            <person name="Treves H."/>
            <person name="Kedem I."/>
            <person name="Shotland Y."/>
            <person name="Kaplan A."/>
        </authorList>
    </citation>
    <scope>NUCLEOTIDE SEQUENCE</scope>
    <source>
        <strain evidence="1">1</strain>
    </source>
</reference>
<evidence type="ECO:0000313" key="2">
    <source>
        <dbReference type="Proteomes" id="UP001205105"/>
    </source>
</evidence>
<name>A0AAD5DP62_9CHLO</name>
<dbReference type="Proteomes" id="UP001205105">
    <property type="component" value="Unassembled WGS sequence"/>
</dbReference>
<dbReference type="EMBL" id="JADXDR010000088">
    <property type="protein sequence ID" value="KAI7839963.1"/>
    <property type="molecule type" value="Genomic_DNA"/>
</dbReference>
<evidence type="ECO:0000313" key="1">
    <source>
        <dbReference type="EMBL" id="KAI7839963.1"/>
    </source>
</evidence>
<keyword evidence="2" id="KW-1185">Reference proteome</keyword>
<comment type="caution">
    <text evidence="1">The sequence shown here is derived from an EMBL/GenBank/DDBJ whole genome shotgun (WGS) entry which is preliminary data.</text>
</comment>